<name>A0A5N0V8B8_9PSEU</name>
<dbReference type="EMBL" id="VMNW02000012">
    <property type="protein sequence ID" value="KAA9162646.1"/>
    <property type="molecule type" value="Genomic_DNA"/>
</dbReference>
<sequence length="265" mass="29656">MGANEVDTTWVAALSRHLNEKRYADRDNWDLGKQLLQGQPDWVDAARAVFDRREQAQGIMTELRQFTISVALHSLDTTILGMPAIGSGEYAEGYLRGLRACRIELSHHLRRPPAPRPDALDLLDRLRSPMPPPPAIPVVRDHMHDVLERARPAWTAEERAAAAWELGRYLVRFATTALKEARRDLTSLHRRGGQLLDALNAPGELHVTESFTSKELADRLRSFAATVRQDATPGRTFAAGFSVASEHVARMSEQRATDPRFPRGS</sequence>
<organism evidence="1 2">
    <name type="scientific">Amycolatopsis acidicola</name>
    <dbReference type="NCBI Taxonomy" id="2596893"/>
    <lineage>
        <taxon>Bacteria</taxon>
        <taxon>Bacillati</taxon>
        <taxon>Actinomycetota</taxon>
        <taxon>Actinomycetes</taxon>
        <taxon>Pseudonocardiales</taxon>
        <taxon>Pseudonocardiaceae</taxon>
        <taxon>Amycolatopsis</taxon>
    </lineage>
</organism>
<comment type="caution">
    <text evidence="1">The sequence shown here is derived from an EMBL/GenBank/DDBJ whole genome shotgun (WGS) entry which is preliminary data.</text>
</comment>
<protein>
    <submittedName>
        <fullName evidence="1">Uncharacterized protein</fullName>
    </submittedName>
</protein>
<dbReference type="RefSeq" id="WP_144750042.1">
    <property type="nucleotide sequence ID" value="NZ_VMNW02000012.1"/>
</dbReference>
<gene>
    <name evidence="1" type="ORF">FPZ12_011370</name>
</gene>
<reference evidence="1" key="1">
    <citation type="submission" date="2019-09" db="EMBL/GenBank/DDBJ databases">
        <authorList>
            <person name="Teo W.F.A."/>
            <person name="Duangmal K."/>
        </authorList>
    </citation>
    <scope>NUCLEOTIDE SEQUENCE [LARGE SCALE GENOMIC DNA]</scope>
    <source>
        <strain evidence="1">K81G1</strain>
    </source>
</reference>
<keyword evidence="2" id="KW-1185">Reference proteome</keyword>
<proteinExistence type="predicted"/>
<dbReference type="AlphaFoldDB" id="A0A5N0V8B8"/>
<dbReference type="Proteomes" id="UP000319769">
    <property type="component" value="Unassembled WGS sequence"/>
</dbReference>
<accession>A0A5N0V8B8</accession>
<evidence type="ECO:0000313" key="2">
    <source>
        <dbReference type="Proteomes" id="UP000319769"/>
    </source>
</evidence>
<evidence type="ECO:0000313" key="1">
    <source>
        <dbReference type="EMBL" id="KAA9162646.1"/>
    </source>
</evidence>